<feature type="transmembrane region" description="Helical" evidence="6">
    <location>
        <begin position="78"/>
        <end position="102"/>
    </location>
</feature>
<comment type="caution">
    <text evidence="7">The sequence shown here is derived from an EMBL/GenBank/DDBJ whole genome shotgun (WGS) entry which is preliminary data.</text>
</comment>
<dbReference type="PANTHER" id="PTHR14948">
    <property type="entry name" value="NG5"/>
    <property type="match status" value="1"/>
</dbReference>
<organism evidence="7 8">
    <name type="scientific">Bugula neritina</name>
    <name type="common">Brown bryozoan</name>
    <name type="synonym">Sertularia neritina</name>
    <dbReference type="NCBI Taxonomy" id="10212"/>
    <lineage>
        <taxon>Eukaryota</taxon>
        <taxon>Metazoa</taxon>
        <taxon>Spiralia</taxon>
        <taxon>Lophotrochozoa</taxon>
        <taxon>Bryozoa</taxon>
        <taxon>Gymnolaemata</taxon>
        <taxon>Cheilostomatida</taxon>
        <taxon>Flustrina</taxon>
        <taxon>Buguloidea</taxon>
        <taxon>Bugulidae</taxon>
        <taxon>Bugula</taxon>
    </lineage>
</organism>
<evidence type="ECO:0000256" key="1">
    <source>
        <dbReference type="ARBA" id="ARBA00004370"/>
    </source>
</evidence>
<dbReference type="EMBL" id="VXIV02000951">
    <property type="protein sequence ID" value="KAF6035015.1"/>
    <property type="molecule type" value="Genomic_DNA"/>
</dbReference>
<keyword evidence="4 6" id="KW-1133">Transmembrane helix</keyword>
<comment type="similarity">
    <text evidence="2">Belongs to the CD225/Dispanin family.</text>
</comment>
<keyword evidence="8" id="KW-1185">Reference proteome</keyword>
<protein>
    <submittedName>
        <fullName evidence="7">Uncharacterized protein</fullName>
    </submittedName>
</protein>
<keyword evidence="5 6" id="KW-0472">Membrane</keyword>
<evidence type="ECO:0000313" key="8">
    <source>
        <dbReference type="Proteomes" id="UP000593567"/>
    </source>
</evidence>
<dbReference type="PANTHER" id="PTHR14948:SF25">
    <property type="entry name" value="DUF4190 DOMAIN-CONTAINING PROTEIN"/>
    <property type="match status" value="1"/>
</dbReference>
<comment type="subcellular location">
    <subcellularLocation>
        <location evidence="1">Membrane</location>
    </subcellularLocation>
</comment>
<gene>
    <name evidence="7" type="ORF">EB796_006670</name>
</gene>
<dbReference type="Pfam" id="PF04505">
    <property type="entry name" value="CD225"/>
    <property type="match status" value="1"/>
</dbReference>
<evidence type="ECO:0000256" key="2">
    <source>
        <dbReference type="ARBA" id="ARBA00006843"/>
    </source>
</evidence>
<dbReference type="InterPro" id="IPR007593">
    <property type="entry name" value="CD225/Dispanin_fam"/>
</dbReference>
<evidence type="ECO:0000256" key="5">
    <source>
        <dbReference type="ARBA" id="ARBA00023136"/>
    </source>
</evidence>
<evidence type="ECO:0000256" key="6">
    <source>
        <dbReference type="SAM" id="Phobius"/>
    </source>
</evidence>
<evidence type="ECO:0000313" key="7">
    <source>
        <dbReference type="EMBL" id="KAF6035015.1"/>
    </source>
</evidence>
<sequence length="123" mass="13610">MAAVYQAIPSQSPDLPSKIKMDKYTGLIDAPNTWLCFSILSTLCCCCPMGVVALVFSLKSEAANKRGDYPKASKYGRLAAWFNITAVCVTLFTLAVIFIYLFTWHNVTIPRNSTVHGHPIVHK</sequence>
<evidence type="ECO:0000256" key="4">
    <source>
        <dbReference type="ARBA" id="ARBA00022989"/>
    </source>
</evidence>
<evidence type="ECO:0000256" key="3">
    <source>
        <dbReference type="ARBA" id="ARBA00022692"/>
    </source>
</evidence>
<dbReference type="OrthoDB" id="10038436at2759"/>
<name>A0A7J7KA09_BUGNE</name>
<accession>A0A7J7KA09</accession>
<proteinExistence type="inferred from homology"/>
<dbReference type="InterPro" id="IPR051423">
    <property type="entry name" value="CD225/Dispanin"/>
</dbReference>
<reference evidence="7" key="1">
    <citation type="submission" date="2020-06" db="EMBL/GenBank/DDBJ databases">
        <title>Draft genome of Bugula neritina, a colonial animal packing powerful symbionts and potential medicines.</title>
        <authorList>
            <person name="Rayko M."/>
        </authorList>
    </citation>
    <scope>NUCLEOTIDE SEQUENCE [LARGE SCALE GENOMIC DNA]</scope>
    <source>
        <strain evidence="7">Kwan_BN1</strain>
    </source>
</reference>
<dbReference type="AlphaFoldDB" id="A0A7J7KA09"/>
<dbReference type="GO" id="GO:0016020">
    <property type="term" value="C:membrane"/>
    <property type="evidence" value="ECO:0007669"/>
    <property type="project" value="UniProtKB-SubCell"/>
</dbReference>
<feature type="transmembrane region" description="Helical" evidence="6">
    <location>
        <begin position="32"/>
        <end position="58"/>
    </location>
</feature>
<keyword evidence="3 6" id="KW-0812">Transmembrane</keyword>
<dbReference type="Proteomes" id="UP000593567">
    <property type="component" value="Unassembled WGS sequence"/>
</dbReference>